<dbReference type="EMBL" id="RYFI01000032">
    <property type="protein sequence ID" value="RXF67551.1"/>
    <property type="molecule type" value="Genomic_DNA"/>
</dbReference>
<comment type="caution">
    <text evidence="1">The sequence shown here is derived from an EMBL/GenBank/DDBJ whole genome shotgun (WGS) entry which is preliminary data.</text>
</comment>
<reference evidence="1 2" key="1">
    <citation type="submission" date="2018-12" db="EMBL/GenBank/DDBJ databases">
        <title>bacterium Hansschlegelia zhihuaiae S113.</title>
        <authorList>
            <person name="He J."/>
        </authorList>
    </citation>
    <scope>NUCLEOTIDE SEQUENCE [LARGE SCALE GENOMIC DNA]</scope>
    <source>
        <strain evidence="1 2">S 113</strain>
    </source>
</reference>
<proteinExistence type="predicted"/>
<evidence type="ECO:0000313" key="2">
    <source>
        <dbReference type="Proteomes" id="UP000289708"/>
    </source>
</evidence>
<name>A0A4Q0M3Q6_9HYPH</name>
<dbReference type="Proteomes" id="UP000289708">
    <property type="component" value="Unassembled WGS sequence"/>
</dbReference>
<sequence length="101" mass="11220">MGDVVAFPSRKTKVVRLASVPNVQLRRAQAYAAGIASSRGDLVKWRDADFQGEPGDWVVDWWADSEDSICLMGRFPTEAEADRFIRDWERDHGGGDPRGAA</sequence>
<accession>A0A4Q0M3Q6</accession>
<organism evidence="1 2">
    <name type="scientific">Hansschlegelia zhihuaiae</name>
    <dbReference type="NCBI Taxonomy" id="405005"/>
    <lineage>
        <taxon>Bacteria</taxon>
        <taxon>Pseudomonadati</taxon>
        <taxon>Pseudomonadota</taxon>
        <taxon>Alphaproteobacteria</taxon>
        <taxon>Hyphomicrobiales</taxon>
        <taxon>Methylopilaceae</taxon>
        <taxon>Hansschlegelia</taxon>
    </lineage>
</organism>
<dbReference type="RefSeq" id="WP_128779453.1">
    <property type="nucleotide sequence ID" value="NZ_RYFI01000032.1"/>
</dbReference>
<gene>
    <name evidence="1" type="ORF">EK403_21200</name>
</gene>
<protein>
    <submittedName>
        <fullName evidence="1">Uncharacterized protein</fullName>
    </submittedName>
</protein>
<dbReference type="OrthoDB" id="9905776at2"/>
<dbReference type="AlphaFoldDB" id="A0A4Q0M3Q6"/>
<keyword evidence="2" id="KW-1185">Reference proteome</keyword>
<evidence type="ECO:0000313" key="1">
    <source>
        <dbReference type="EMBL" id="RXF67551.1"/>
    </source>
</evidence>